<dbReference type="GO" id="GO:0008061">
    <property type="term" value="F:chitin binding"/>
    <property type="evidence" value="ECO:0007669"/>
    <property type="project" value="InterPro"/>
</dbReference>
<dbReference type="Gene3D" id="2.170.140.10">
    <property type="entry name" value="Chitin binding domain"/>
    <property type="match status" value="1"/>
</dbReference>
<feature type="domain" description="Chitin-binding type-2" evidence="2">
    <location>
        <begin position="77"/>
        <end position="140"/>
    </location>
</feature>
<dbReference type="InterPro" id="IPR002557">
    <property type="entry name" value="Chitin-bd_dom"/>
</dbReference>
<keyword evidence="1" id="KW-0732">Signal</keyword>
<dbReference type="PANTHER" id="PTHR22933">
    <property type="entry name" value="FI18007P1-RELATED"/>
    <property type="match status" value="1"/>
</dbReference>
<dbReference type="SMART" id="SM00494">
    <property type="entry name" value="ChtBD2"/>
    <property type="match status" value="1"/>
</dbReference>
<dbReference type="PANTHER" id="PTHR22933:SF43">
    <property type="entry name" value="LP10131P"/>
    <property type="match status" value="1"/>
</dbReference>
<dbReference type="OrthoDB" id="10059269at2759"/>
<dbReference type="AlphaFoldDB" id="A0A9N9QIE3"/>
<evidence type="ECO:0000256" key="1">
    <source>
        <dbReference type="SAM" id="SignalP"/>
    </source>
</evidence>
<reference evidence="3" key="1">
    <citation type="submission" date="2022-01" db="EMBL/GenBank/DDBJ databases">
        <authorList>
            <person name="King R."/>
        </authorList>
    </citation>
    <scope>NUCLEOTIDE SEQUENCE</scope>
</reference>
<dbReference type="GO" id="GO:0005576">
    <property type="term" value="C:extracellular region"/>
    <property type="evidence" value="ECO:0007669"/>
    <property type="project" value="InterPro"/>
</dbReference>
<dbReference type="Proteomes" id="UP001152799">
    <property type="component" value="Chromosome 1"/>
</dbReference>
<proteinExistence type="predicted"/>
<dbReference type="PROSITE" id="PS50940">
    <property type="entry name" value="CHIT_BIND_II"/>
    <property type="match status" value="1"/>
</dbReference>
<sequence>MYSVGSIVGLMILAAAAALTINAGYEDIGFAPEYNQYQVQTNLEQRKEEKRNKQDFSKIPGIPGHDYPLYHAVPDTSFSCHNVPALPGMYANVETGCQAYHICHDGREGEQGSKFLCSNGTLFNQKEFTCDWWYNVDCHNAPSFYSLNLDPKKNPYFQKPSEESKIPAHKEEEVEQYIKILV</sequence>
<dbReference type="SUPFAM" id="SSF57625">
    <property type="entry name" value="Invertebrate chitin-binding proteins"/>
    <property type="match status" value="1"/>
</dbReference>
<gene>
    <name evidence="3" type="ORF">CEUTPL_LOCUS660</name>
</gene>
<organism evidence="3 4">
    <name type="scientific">Ceutorhynchus assimilis</name>
    <name type="common">cabbage seed weevil</name>
    <dbReference type="NCBI Taxonomy" id="467358"/>
    <lineage>
        <taxon>Eukaryota</taxon>
        <taxon>Metazoa</taxon>
        <taxon>Ecdysozoa</taxon>
        <taxon>Arthropoda</taxon>
        <taxon>Hexapoda</taxon>
        <taxon>Insecta</taxon>
        <taxon>Pterygota</taxon>
        <taxon>Neoptera</taxon>
        <taxon>Endopterygota</taxon>
        <taxon>Coleoptera</taxon>
        <taxon>Polyphaga</taxon>
        <taxon>Cucujiformia</taxon>
        <taxon>Curculionidae</taxon>
        <taxon>Ceutorhynchinae</taxon>
        <taxon>Ceutorhynchus</taxon>
    </lineage>
</organism>
<name>A0A9N9QIE3_9CUCU</name>
<protein>
    <recommendedName>
        <fullName evidence="2">Chitin-binding type-2 domain-containing protein</fullName>
    </recommendedName>
</protein>
<feature type="chain" id="PRO_5040445117" description="Chitin-binding type-2 domain-containing protein" evidence="1">
    <location>
        <begin position="19"/>
        <end position="182"/>
    </location>
</feature>
<evidence type="ECO:0000259" key="2">
    <source>
        <dbReference type="PROSITE" id="PS50940"/>
    </source>
</evidence>
<keyword evidence="4" id="KW-1185">Reference proteome</keyword>
<dbReference type="Pfam" id="PF01607">
    <property type="entry name" value="CBM_14"/>
    <property type="match status" value="1"/>
</dbReference>
<dbReference type="EMBL" id="OU892277">
    <property type="protein sequence ID" value="CAG9759924.1"/>
    <property type="molecule type" value="Genomic_DNA"/>
</dbReference>
<evidence type="ECO:0000313" key="3">
    <source>
        <dbReference type="EMBL" id="CAG9759924.1"/>
    </source>
</evidence>
<feature type="signal peptide" evidence="1">
    <location>
        <begin position="1"/>
        <end position="18"/>
    </location>
</feature>
<accession>A0A9N9QIE3</accession>
<dbReference type="InterPro" id="IPR036508">
    <property type="entry name" value="Chitin-bd_dom_sf"/>
</dbReference>
<dbReference type="InterPro" id="IPR052976">
    <property type="entry name" value="Scoloptoxin-like"/>
</dbReference>
<evidence type="ECO:0000313" key="4">
    <source>
        <dbReference type="Proteomes" id="UP001152799"/>
    </source>
</evidence>